<feature type="compositionally biased region" description="Basic and acidic residues" evidence="1">
    <location>
        <begin position="629"/>
        <end position="647"/>
    </location>
</feature>
<evidence type="ECO:0000313" key="4">
    <source>
        <dbReference type="Proteomes" id="UP000243459"/>
    </source>
</evidence>
<feature type="compositionally biased region" description="Basic and acidic residues" evidence="1">
    <location>
        <begin position="143"/>
        <end position="153"/>
    </location>
</feature>
<dbReference type="AlphaFoldDB" id="A0A5P1FIP4"/>
<dbReference type="PANTHER" id="PTHR33870">
    <property type="entry name" value="CARDIOMYOPATHY-ASSOCIATED PROTEIN"/>
    <property type="match status" value="1"/>
</dbReference>
<sequence>MAIEFKEIIMHIRKGVTSSIRISYRSVRAHPYISGLLFLLLLLYRAFPVVFAFLISYSPVIISTAILLGTLLSYGTPNIPEIEEEIKKAQEISSLQMGSPVDDVILKKDEKFTVETHLENDLVVSERATEKAVGEASYSSNNEIEKEENSESIDNKAELAVELDSNIHNVPINDQKELDGLRVQIAKPLSDSLFDSALGSPWQTVEKNDASSNSDSDGDESSSPDASLADIIPMLDELHPLLDSELPQPTIRAHDDSDSSSSSSASFQDHESDDEVKNEEAKEKDEKNEEVPWTEDDQKNVMDLGYSEEERNRRLENLIAKRRLRKLQSQRYEIERNLIDFDSFYPSPIPPISAPRRNPFDILYTSDSNLPGSAPSILQPRQNPFDLPHDQVDEITTLSKDFLNHNDFLSAAQRERLSRFHERSIGGPSFLGDSSGENNGSKLNPFFVAERSELIHPEIQQESPTMSPISIDFKTTDMEETHQDASNLTEEIGKGEDNLPACETGKLEMIEEKYDDSDSSLSEEKEKISEAHIHETSADLEKENPVYDSDQSKIGQRQTDILTLDEALLHEGGENTIFNPLPSDEQEDLLEVASPPRSLQANDLLEDRDLSVVKTREEDSVESSGLSMVKEDESKLREIPGIKEHDAMQVGISEISGNEEAGKIMQSSSSSSVDTESSKDHLVNVDRSIQSEGNDMINGPVKEESVIRPSPEAGVEESQMPTGKIGDGDDGVIHSHELTKAMDFSTPFEVKSEDEIGLQSDIGDPRSQITGEITSKEEGESLKKLDASDKESDDEVHADIHEGLLSELDAVSDFSVERKDEISSNFELGQYDKVIEDSHTEIRDSTASSIKDADIGSSDPEMTVYNPKLHVLEACSIEELDSVFKQHHEEATVPPSDLIAENSLTSVTEEELSDHKPIGTDTELQVLEAKSIEDINSALKSLGETSNPQSETSEIRPERISLEPEEINSELHVIEAKSVEDISSTLQNLSEGLGETSISQSETSKIQPERTSLESPEEINSDLHVLEAKSVEDITSALKNLSEDLGESSISQSETFEIQPERTNLEPEVINSELHVLDAKSLEDIDVALKQVSEVTLEERQGHLEPEHIEVKSAEEM</sequence>
<evidence type="ECO:0000313" key="3">
    <source>
        <dbReference type="EMBL" id="ONK77954.1"/>
    </source>
</evidence>
<feature type="region of interest" description="Disordered" evidence="1">
    <location>
        <begin position="707"/>
        <end position="732"/>
    </location>
</feature>
<dbReference type="EMBL" id="CM007382">
    <property type="protein sequence ID" value="ONK77954.1"/>
    <property type="molecule type" value="Genomic_DNA"/>
</dbReference>
<feature type="region of interest" description="Disordered" evidence="1">
    <location>
        <begin position="200"/>
        <end position="226"/>
    </location>
</feature>
<dbReference type="Gramene" id="ONK77954">
    <property type="protein sequence ID" value="ONK77954"/>
    <property type="gene ID" value="A4U43_C02F12670"/>
</dbReference>
<feature type="region of interest" description="Disordered" evidence="1">
    <location>
        <begin position="1044"/>
        <end position="1063"/>
    </location>
</feature>
<feature type="compositionally biased region" description="Basic and acidic residues" evidence="1">
    <location>
        <begin position="774"/>
        <end position="797"/>
    </location>
</feature>
<evidence type="ECO:0000256" key="1">
    <source>
        <dbReference type="SAM" id="MobiDB-lite"/>
    </source>
</evidence>
<keyword evidence="2" id="KW-1133">Transmembrane helix</keyword>
<feature type="transmembrane region" description="Helical" evidence="2">
    <location>
        <begin position="29"/>
        <end position="47"/>
    </location>
</feature>
<keyword evidence="2" id="KW-0472">Membrane</keyword>
<feature type="region of interest" description="Disordered" evidence="1">
    <location>
        <begin position="614"/>
        <end position="680"/>
    </location>
</feature>
<feature type="compositionally biased region" description="Polar residues" evidence="1">
    <location>
        <begin position="992"/>
        <end position="1006"/>
    </location>
</feature>
<feature type="compositionally biased region" description="Polar residues" evidence="1">
    <location>
        <begin position="943"/>
        <end position="952"/>
    </location>
</feature>
<feature type="region of interest" description="Disordered" evidence="1">
    <location>
        <begin position="992"/>
        <end position="1017"/>
    </location>
</feature>
<dbReference type="PANTHER" id="PTHR33870:SF4">
    <property type="entry name" value="CARDIOMYOPATHY-ASSOCIATED PROTEIN"/>
    <property type="match status" value="1"/>
</dbReference>
<feature type="region of interest" description="Disordered" evidence="1">
    <location>
        <begin position="744"/>
        <end position="797"/>
    </location>
</feature>
<reference evidence="4" key="1">
    <citation type="journal article" date="2017" name="Nat. Commun.">
        <title>The asparagus genome sheds light on the origin and evolution of a young Y chromosome.</title>
        <authorList>
            <person name="Harkess A."/>
            <person name="Zhou J."/>
            <person name="Xu C."/>
            <person name="Bowers J.E."/>
            <person name="Van der Hulst R."/>
            <person name="Ayyampalayam S."/>
            <person name="Mercati F."/>
            <person name="Riccardi P."/>
            <person name="McKain M.R."/>
            <person name="Kakrana A."/>
            <person name="Tang H."/>
            <person name="Ray J."/>
            <person name="Groenendijk J."/>
            <person name="Arikit S."/>
            <person name="Mathioni S.M."/>
            <person name="Nakano M."/>
            <person name="Shan H."/>
            <person name="Telgmann-Rauber A."/>
            <person name="Kanno A."/>
            <person name="Yue Z."/>
            <person name="Chen H."/>
            <person name="Li W."/>
            <person name="Chen Y."/>
            <person name="Xu X."/>
            <person name="Zhang Y."/>
            <person name="Luo S."/>
            <person name="Chen H."/>
            <person name="Gao J."/>
            <person name="Mao Z."/>
            <person name="Pires J.C."/>
            <person name="Luo M."/>
            <person name="Kudrna D."/>
            <person name="Wing R.A."/>
            <person name="Meyers B.C."/>
            <person name="Yi K."/>
            <person name="Kong H."/>
            <person name="Lavrijsen P."/>
            <person name="Sunseri F."/>
            <person name="Falavigna A."/>
            <person name="Ye Y."/>
            <person name="Leebens-Mack J.H."/>
            <person name="Chen G."/>
        </authorList>
    </citation>
    <scope>NUCLEOTIDE SEQUENCE [LARGE SCALE GENOMIC DNA]</scope>
    <source>
        <strain evidence="4">cv. DH0086</strain>
    </source>
</reference>
<gene>
    <name evidence="3" type="ORF">A4U43_C02F12670</name>
</gene>
<feature type="region of interest" description="Disordered" evidence="1">
    <location>
        <begin position="134"/>
        <end position="153"/>
    </location>
</feature>
<keyword evidence="4" id="KW-1185">Reference proteome</keyword>
<dbReference type="OMA" id="IVHSNEL"/>
<name>A0A5P1FIP4_ASPOF</name>
<evidence type="ECO:0000256" key="2">
    <source>
        <dbReference type="SAM" id="Phobius"/>
    </source>
</evidence>
<feature type="region of interest" description="Disordered" evidence="1">
    <location>
        <begin position="248"/>
        <end position="303"/>
    </location>
</feature>
<keyword evidence="2" id="KW-0812">Transmembrane</keyword>
<organism evidence="3 4">
    <name type="scientific">Asparagus officinalis</name>
    <name type="common">Garden asparagus</name>
    <dbReference type="NCBI Taxonomy" id="4686"/>
    <lineage>
        <taxon>Eukaryota</taxon>
        <taxon>Viridiplantae</taxon>
        <taxon>Streptophyta</taxon>
        <taxon>Embryophyta</taxon>
        <taxon>Tracheophyta</taxon>
        <taxon>Spermatophyta</taxon>
        <taxon>Magnoliopsida</taxon>
        <taxon>Liliopsida</taxon>
        <taxon>Asparagales</taxon>
        <taxon>Asparagaceae</taxon>
        <taxon>Asparagoideae</taxon>
        <taxon>Asparagus</taxon>
    </lineage>
</organism>
<dbReference type="OrthoDB" id="1908091at2759"/>
<feature type="region of interest" description="Disordered" evidence="1">
    <location>
        <begin position="940"/>
        <end position="960"/>
    </location>
</feature>
<proteinExistence type="predicted"/>
<feature type="compositionally biased region" description="Basic and acidic residues" evidence="1">
    <location>
        <begin position="278"/>
        <end position="300"/>
    </location>
</feature>
<protein>
    <submittedName>
        <fullName evidence="3">Uncharacterized protein</fullName>
    </submittedName>
</protein>
<dbReference type="Proteomes" id="UP000243459">
    <property type="component" value="Chromosome 2"/>
</dbReference>
<accession>A0A5P1FIP4</accession>